<evidence type="ECO:0000259" key="2">
    <source>
        <dbReference type="PROSITE" id="PS50097"/>
    </source>
</evidence>
<dbReference type="STRING" id="1198029.A0A1U7LIW9"/>
<feature type="compositionally biased region" description="Polar residues" evidence="1">
    <location>
        <begin position="61"/>
        <end position="74"/>
    </location>
</feature>
<dbReference type="EMBL" id="LXFE01003019">
    <property type="protein sequence ID" value="OLL22597.1"/>
    <property type="molecule type" value="Genomic_DNA"/>
</dbReference>
<name>A0A1U7LIW9_NEOID</name>
<feature type="region of interest" description="Disordered" evidence="1">
    <location>
        <begin position="1"/>
        <end position="74"/>
    </location>
</feature>
<evidence type="ECO:0000313" key="3">
    <source>
        <dbReference type="EMBL" id="OLL22597.1"/>
    </source>
</evidence>
<dbReference type="OMA" id="DIALEIH"/>
<dbReference type="SUPFAM" id="SSF54695">
    <property type="entry name" value="POZ domain"/>
    <property type="match status" value="1"/>
</dbReference>
<evidence type="ECO:0000313" key="4">
    <source>
        <dbReference type="Proteomes" id="UP000186594"/>
    </source>
</evidence>
<dbReference type="Proteomes" id="UP000186594">
    <property type="component" value="Unassembled WGS sequence"/>
</dbReference>
<feature type="domain" description="BTB" evidence="2">
    <location>
        <begin position="259"/>
        <end position="341"/>
    </location>
</feature>
<gene>
    <name evidence="3" type="ORF">NEOLI_002037</name>
</gene>
<sequence length="458" mass="52227">MIGKFTKSRRPPPPLPESCADEDNQEAPSMSNSENENPDTLPGMPSKHAEEIPSNDRSENTVHSTKSVQTAHSSLTNPQISAVIKKRKLQHTLTYTHTINDLPSFLRTLHSPKKISILLSEKWSLDFRPPTTEGQKEYIPTYLTALPTCEDLEFGKYWSRPVNFKLGFTIRKLSNNSPFHKSASTPVISAAFDGSENQSWGYEKLLVIEDKIIEKCKLDIALEIHYETSCPSVPPLKKRLVPESLCNLYGMMLNKPQFADLVLRLRHDGQESDCFVNRQIVVSRSEWFRELLNGPFEEGMKNMTREESGRVYPVVRLDVDDLRGFWGVMWWIYTDSVTFTPIEDQPALMETMSFAVPPICSSTGIYHLSCLYLLPTLQSKSLQYLIKSLNIENIIYVTFEDSLRLPSRYPEVKAACVEWLGEHWDEVKVDQRFLNVLGGGDVGEILGGVFQRTKSFRR</sequence>
<reference evidence="3 4" key="1">
    <citation type="submission" date="2016-04" db="EMBL/GenBank/DDBJ databases">
        <title>Evolutionary innovation and constraint leading to complex multicellularity in the Ascomycota.</title>
        <authorList>
            <person name="Cisse O."/>
            <person name="Nguyen A."/>
            <person name="Hewitt D.A."/>
            <person name="Jedd G."/>
            <person name="Stajich J.E."/>
        </authorList>
    </citation>
    <scope>NUCLEOTIDE SEQUENCE [LARGE SCALE GENOMIC DNA]</scope>
    <source>
        <strain evidence="3 4">DAH-3</strain>
    </source>
</reference>
<evidence type="ECO:0000256" key="1">
    <source>
        <dbReference type="SAM" id="MobiDB-lite"/>
    </source>
</evidence>
<feature type="compositionally biased region" description="Basic residues" evidence="1">
    <location>
        <begin position="1"/>
        <end position="10"/>
    </location>
</feature>
<protein>
    <recommendedName>
        <fullName evidence="2">BTB domain-containing protein</fullName>
    </recommendedName>
</protein>
<dbReference type="InterPro" id="IPR000210">
    <property type="entry name" value="BTB/POZ_dom"/>
</dbReference>
<dbReference type="OrthoDB" id="6359816at2759"/>
<organism evidence="3 4">
    <name type="scientific">Neolecta irregularis (strain DAH-3)</name>
    <dbReference type="NCBI Taxonomy" id="1198029"/>
    <lineage>
        <taxon>Eukaryota</taxon>
        <taxon>Fungi</taxon>
        <taxon>Dikarya</taxon>
        <taxon>Ascomycota</taxon>
        <taxon>Taphrinomycotina</taxon>
        <taxon>Neolectales</taxon>
        <taxon>Neolectaceae</taxon>
        <taxon>Neolecta</taxon>
    </lineage>
</organism>
<accession>A0A1U7LIW9</accession>
<feature type="compositionally biased region" description="Polar residues" evidence="1">
    <location>
        <begin position="26"/>
        <end position="35"/>
    </location>
</feature>
<keyword evidence="4" id="KW-1185">Reference proteome</keyword>
<dbReference type="Gene3D" id="3.30.710.10">
    <property type="entry name" value="Potassium Channel Kv1.1, Chain A"/>
    <property type="match status" value="1"/>
</dbReference>
<dbReference type="InterPro" id="IPR011333">
    <property type="entry name" value="SKP1/BTB/POZ_sf"/>
</dbReference>
<feature type="compositionally biased region" description="Basic and acidic residues" evidence="1">
    <location>
        <begin position="47"/>
        <end position="60"/>
    </location>
</feature>
<proteinExistence type="predicted"/>
<comment type="caution">
    <text evidence="3">The sequence shown here is derived from an EMBL/GenBank/DDBJ whole genome shotgun (WGS) entry which is preliminary data.</text>
</comment>
<dbReference type="AlphaFoldDB" id="A0A1U7LIW9"/>
<dbReference type="PROSITE" id="PS50097">
    <property type="entry name" value="BTB"/>
    <property type="match status" value="1"/>
</dbReference>